<proteinExistence type="predicted"/>
<reference evidence="2 3" key="1">
    <citation type="submission" date="2020-12" db="EMBL/GenBank/DDBJ databases">
        <title>FDA dAtabase for Regulatory Grade micrObial Sequences (FDA-ARGOS): Supporting development and validation of Infectious Disease Dx tests.</title>
        <authorList>
            <person name="Sproer C."/>
            <person name="Gronow S."/>
            <person name="Severitt S."/>
            <person name="Schroder I."/>
            <person name="Tallon L."/>
            <person name="Sadzewicz L."/>
            <person name="Zhao X."/>
            <person name="Boylan J."/>
            <person name="Ott S."/>
            <person name="Bowen H."/>
            <person name="Vavikolanu K."/>
            <person name="Mehta A."/>
            <person name="Aluvathingal J."/>
            <person name="Nadendla S."/>
            <person name="Lowell S."/>
            <person name="Myers T."/>
            <person name="Yan Y."/>
            <person name="Sichtig H."/>
        </authorList>
    </citation>
    <scope>NUCLEOTIDE SEQUENCE [LARGE SCALE GENOMIC DNA]</scope>
    <source>
        <strain evidence="2 3">FDAARGOS_990</strain>
    </source>
</reference>
<accession>A0A7T3ZZ06</accession>
<feature type="transmembrane region" description="Helical" evidence="1">
    <location>
        <begin position="68"/>
        <end position="92"/>
    </location>
</feature>
<keyword evidence="1" id="KW-0472">Membrane</keyword>
<protein>
    <submittedName>
        <fullName evidence="2">Uncharacterized protein</fullName>
    </submittedName>
</protein>
<keyword evidence="1" id="KW-1133">Transmembrane helix</keyword>
<evidence type="ECO:0000256" key="1">
    <source>
        <dbReference type="SAM" id="Phobius"/>
    </source>
</evidence>
<organism evidence="2 3">
    <name type="scientific">Brevibacterium casei</name>
    <dbReference type="NCBI Taxonomy" id="33889"/>
    <lineage>
        <taxon>Bacteria</taxon>
        <taxon>Bacillati</taxon>
        <taxon>Actinomycetota</taxon>
        <taxon>Actinomycetes</taxon>
        <taxon>Micrococcales</taxon>
        <taxon>Brevibacteriaceae</taxon>
        <taxon>Brevibacterium</taxon>
    </lineage>
</organism>
<evidence type="ECO:0000313" key="2">
    <source>
        <dbReference type="EMBL" id="QQB14297.1"/>
    </source>
</evidence>
<name>A0A7T3ZZ06_9MICO</name>
<dbReference type="Proteomes" id="UP000595374">
    <property type="component" value="Chromosome"/>
</dbReference>
<keyword evidence="1" id="KW-0812">Transmembrane</keyword>
<gene>
    <name evidence="2" type="ORF">I6H47_16395</name>
</gene>
<evidence type="ECO:0000313" key="3">
    <source>
        <dbReference type="Proteomes" id="UP000595374"/>
    </source>
</evidence>
<feature type="transmembrane region" description="Helical" evidence="1">
    <location>
        <begin position="42"/>
        <end position="61"/>
    </location>
</feature>
<dbReference type="EMBL" id="CP065989">
    <property type="protein sequence ID" value="QQB14297.1"/>
    <property type="molecule type" value="Genomic_DNA"/>
</dbReference>
<sequence>MAAGVVLIVLPPLLLLLAGVLVLVQAARGRRTGSTPGFVLRLIAGIGVLLCALLALSGLWLEINYAVVFFPVIALILGGVWLIAFLGAALLADWLTARGGN</sequence>
<dbReference type="RefSeq" id="WP_198499370.1">
    <property type="nucleotide sequence ID" value="NZ_CP065989.1"/>
</dbReference>
<dbReference type="AlphaFoldDB" id="A0A7T3ZZ06"/>